<gene>
    <name evidence="1" type="ORF">FNV43_RR09633</name>
</gene>
<protein>
    <submittedName>
        <fullName evidence="1">Uncharacterized protein</fullName>
    </submittedName>
</protein>
<dbReference type="AlphaFoldDB" id="A0A8K0HAT3"/>
<proteinExistence type="predicted"/>
<keyword evidence="2" id="KW-1185">Reference proteome</keyword>
<name>A0A8K0HAT3_9ROSA</name>
<organism evidence="1 2">
    <name type="scientific">Rhamnella rubrinervis</name>
    <dbReference type="NCBI Taxonomy" id="2594499"/>
    <lineage>
        <taxon>Eukaryota</taxon>
        <taxon>Viridiplantae</taxon>
        <taxon>Streptophyta</taxon>
        <taxon>Embryophyta</taxon>
        <taxon>Tracheophyta</taxon>
        <taxon>Spermatophyta</taxon>
        <taxon>Magnoliopsida</taxon>
        <taxon>eudicotyledons</taxon>
        <taxon>Gunneridae</taxon>
        <taxon>Pentapetalae</taxon>
        <taxon>rosids</taxon>
        <taxon>fabids</taxon>
        <taxon>Rosales</taxon>
        <taxon>Rhamnaceae</taxon>
        <taxon>rhamnoid group</taxon>
        <taxon>Rhamneae</taxon>
        <taxon>Rhamnella</taxon>
    </lineage>
</organism>
<comment type="caution">
    <text evidence="1">The sequence shown here is derived from an EMBL/GenBank/DDBJ whole genome shotgun (WGS) entry which is preliminary data.</text>
</comment>
<reference evidence="1" key="1">
    <citation type="submission" date="2020-03" db="EMBL/GenBank/DDBJ databases">
        <title>A high-quality chromosome-level genome assembly of a woody plant with both climbing and erect habits, Rhamnella rubrinervis.</title>
        <authorList>
            <person name="Lu Z."/>
            <person name="Yang Y."/>
            <person name="Zhu X."/>
            <person name="Sun Y."/>
        </authorList>
    </citation>
    <scope>NUCLEOTIDE SEQUENCE</scope>
    <source>
        <strain evidence="1">BYM</strain>
        <tissue evidence="1">Leaf</tissue>
    </source>
</reference>
<dbReference type="Proteomes" id="UP000796880">
    <property type="component" value="Unassembled WGS sequence"/>
</dbReference>
<sequence>MLVSYPSVGGDLDHRVHSRVRFGSTITGYPLLKLLCNSVVLRDPTFSIDMFENFHSSYCSGFAAAFSRPDSYHDALIEWVSPWPQNAHCGNDLETAFISSTCPYTTAIRPSWSPSESTDDRVRGFLCSVKATEASKHSCLQFMDYGHSKIAETLDYPRDLLPTASGWGYLDGATTVLVTGGRAGTSLTIVDSSKVALLPLSIPQVFR</sequence>
<dbReference type="EMBL" id="VOIH02000004">
    <property type="protein sequence ID" value="KAF3448916.1"/>
    <property type="molecule type" value="Genomic_DNA"/>
</dbReference>
<accession>A0A8K0HAT3</accession>
<evidence type="ECO:0000313" key="1">
    <source>
        <dbReference type="EMBL" id="KAF3448916.1"/>
    </source>
</evidence>
<evidence type="ECO:0000313" key="2">
    <source>
        <dbReference type="Proteomes" id="UP000796880"/>
    </source>
</evidence>